<evidence type="ECO:0000313" key="1">
    <source>
        <dbReference type="EMBL" id="RAK21621.1"/>
    </source>
</evidence>
<dbReference type="EMBL" id="QLMI01000005">
    <property type="protein sequence ID" value="RAK21621.1"/>
    <property type="molecule type" value="Genomic_DNA"/>
</dbReference>
<dbReference type="RefSeq" id="WP_181452377.1">
    <property type="nucleotide sequence ID" value="NZ_QLMI01000005.1"/>
</dbReference>
<name>A0A327YM56_9FLAO</name>
<dbReference type="Proteomes" id="UP000249620">
    <property type="component" value="Unassembled WGS sequence"/>
</dbReference>
<protein>
    <submittedName>
        <fullName evidence="1">Uncharacterized protein</fullName>
    </submittedName>
</protein>
<proteinExistence type="predicted"/>
<organism evidence="1 2">
    <name type="scientific">Flavobacterium aquaticum</name>
    <dbReference type="NCBI Taxonomy" id="1236486"/>
    <lineage>
        <taxon>Bacteria</taxon>
        <taxon>Pseudomonadati</taxon>
        <taxon>Bacteroidota</taxon>
        <taxon>Flavobacteriia</taxon>
        <taxon>Flavobacteriales</taxon>
        <taxon>Flavobacteriaceae</taxon>
        <taxon>Flavobacterium</taxon>
    </lineage>
</organism>
<dbReference type="AlphaFoldDB" id="A0A327YM56"/>
<reference evidence="1 2" key="1">
    <citation type="submission" date="2018-06" db="EMBL/GenBank/DDBJ databases">
        <title>Genomic Encyclopedia of Type Strains, Phase III (KMG-III): the genomes of soil and plant-associated and newly described type strains.</title>
        <authorList>
            <person name="Whitman W."/>
        </authorList>
    </citation>
    <scope>NUCLEOTIDE SEQUENCE [LARGE SCALE GENOMIC DNA]</scope>
    <source>
        <strain evidence="1 2">CGMCC 1.12398</strain>
    </source>
</reference>
<comment type="caution">
    <text evidence="1">The sequence shown here is derived from an EMBL/GenBank/DDBJ whole genome shotgun (WGS) entry which is preliminary data.</text>
</comment>
<keyword evidence="2" id="KW-1185">Reference proteome</keyword>
<accession>A0A327YM56</accession>
<evidence type="ECO:0000313" key="2">
    <source>
        <dbReference type="Proteomes" id="UP000249620"/>
    </source>
</evidence>
<sequence length="52" mass="6328">MKREKFMKALLDFFKDIDEEELNEPMELDDEIKERIKALRARAEKNIKNESE</sequence>
<gene>
    <name evidence="1" type="ORF">B0I03_10553</name>
</gene>